<dbReference type="InterPro" id="IPR000626">
    <property type="entry name" value="Ubiquitin-like_dom"/>
</dbReference>
<dbReference type="Proteomes" id="UP000275408">
    <property type="component" value="Unassembled WGS sequence"/>
</dbReference>
<dbReference type="OrthoDB" id="1043111at2759"/>
<dbReference type="Gene3D" id="3.10.20.90">
    <property type="entry name" value="Phosphatidylinositol 3-kinase Catalytic Subunit, Chain A, domain 1"/>
    <property type="match status" value="1"/>
</dbReference>
<dbReference type="STRING" id="46731.A0A3M6TZX3"/>
<accession>A0A3M6TZX3</accession>
<evidence type="ECO:0000259" key="1">
    <source>
        <dbReference type="PROSITE" id="PS50053"/>
    </source>
</evidence>
<dbReference type="PANTHER" id="PTHR13169:SF0">
    <property type="entry name" value="UBIQUITIN-LIKE PROTEIN 3"/>
    <property type="match status" value="1"/>
</dbReference>
<protein>
    <recommendedName>
        <fullName evidence="1">Ubiquitin-like domain-containing protein</fullName>
    </recommendedName>
</protein>
<dbReference type="CDD" id="cd17048">
    <property type="entry name" value="Ubl_UBL3"/>
    <property type="match status" value="1"/>
</dbReference>
<keyword evidence="3" id="KW-1185">Reference proteome</keyword>
<name>A0A3M6TZX3_POCDA</name>
<dbReference type="InterPro" id="IPR040015">
    <property type="entry name" value="UBL3-like"/>
</dbReference>
<feature type="domain" description="Ubiquitin-like" evidence="1">
    <location>
        <begin position="17"/>
        <end position="100"/>
    </location>
</feature>
<dbReference type="AlphaFoldDB" id="A0A3M6TZX3"/>
<evidence type="ECO:0000313" key="2">
    <source>
        <dbReference type="EMBL" id="RMX46965.1"/>
    </source>
</evidence>
<reference evidence="2 3" key="1">
    <citation type="journal article" date="2018" name="Sci. Rep.">
        <title>Comparative analysis of the Pocillopora damicornis genome highlights role of immune system in coral evolution.</title>
        <authorList>
            <person name="Cunning R."/>
            <person name="Bay R.A."/>
            <person name="Gillette P."/>
            <person name="Baker A.C."/>
            <person name="Traylor-Knowles N."/>
        </authorList>
    </citation>
    <scope>NUCLEOTIDE SEQUENCE [LARGE SCALE GENOMIC DNA]</scope>
    <source>
        <strain evidence="2">RSMAS</strain>
        <tissue evidence="2">Whole animal</tissue>
    </source>
</reference>
<dbReference type="Pfam" id="PF13881">
    <property type="entry name" value="Rad60-SLD_2"/>
    <property type="match status" value="1"/>
</dbReference>
<gene>
    <name evidence="2" type="ORF">pdam_00011945</name>
</gene>
<evidence type="ECO:0000313" key="3">
    <source>
        <dbReference type="Proteomes" id="UP000275408"/>
    </source>
</evidence>
<dbReference type="InterPro" id="IPR039540">
    <property type="entry name" value="UBL3-like_ubiquitin_dom"/>
</dbReference>
<dbReference type="InterPro" id="IPR029071">
    <property type="entry name" value="Ubiquitin-like_domsf"/>
</dbReference>
<dbReference type="SUPFAM" id="SSF54236">
    <property type="entry name" value="Ubiquitin-like"/>
    <property type="match status" value="1"/>
</dbReference>
<sequence length="135" mass="15248">MGDSVTARHRAIPDDKICLRLILVSGKTHEFLFSPSDTAYYITQHVYENWPEGWKDEAVSSHNILKLIYHGRFLHGNVSLGALSLEPGKRSVMHLVARENLPEPATQGNSILNEVVKEIVRKQVNKAVVVQLFDF</sequence>
<organism evidence="2 3">
    <name type="scientific">Pocillopora damicornis</name>
    <name type="common">Cauliflower coral</name>
    <name type="synonym">Millepora damicornis</name>
    <dbReference type="NCBI Taxonomy" id="46731"/>
    <lineage>
        <taxon>Eukaryota</taxon>
        <taxon>Metazoa</taxon>
        <taxon>Cnidaria</taxon>
        <taxon>Anthozoa</taxon>
        <taxon>Hexacorallia</taxon>
        <taxon>Scleractinia</taxon>
        <taxon>Astrocoeniina</taxon>
        <taxon>Pocilloporidae</taxon>
        <taxon>Pocillopora</taxon>
    </lineage>
</organism>
<dbReference type="PROSITE" id="PS50053">
    <property type="entry name" value="UBIQUITIN_2"/>
    <property type="match status" value="1"/>
</dbReference>
<dbReference type="InterPro" id="IPR047977">
    <property type="entry name" value="UBL3_Ubl_met"/>
</dbReference>
<dbReference type="EMBL" id="RCHS01002515">
    <property type="protein sequence ID" value="RMX46965.1"/>
    <property type="molecule type" value="Genomic_DNA"/>
</dbReference>
<proteinExistence type="predicted"/>
<dbReference type="PANTHER" id="PTHR13169">
    <property type="entry name" value="UBIQUITIN-LIKE PROTEIN 3 HCG-1 PROTEIN"/>
    <property type="match status" value="1"/>
</dbReference>
<comment type="caution">
    <text evidence="2">The sequence shown here is derived from an EMBL/GenBank/DDBJ whole genome shotgun (WGS) entry which is preliminary data.</text>
</comment>